<dbReference type="EMBL" id="CM043039">
    <property type="protein sequence ID" value="KAI4574315.1"/>
    <property type="molecule type" value="Genomic_DNA"/>
</dbReference>
<name>A0ACB9UNB9_9CETA</name>
<evidence type="ECO:0000313" key="1">
    <source>
        <dbReference type="EMBL" id="KAI4574315.1"/>
    </source>
</evidence>
<sequence length="420" mass="47379">MERPGRSPSAVWSGALLSADFSQRDSLCIPSEQHDGSPPSPRNFPVRRTNFGSSKVWNATLSWFLLHFRTAKPEAVHELKGLLTLETLKVSVTEFLEEQLRLGDKWIILPIIFKLTVTYVRKKRSSLEILKEGDETLQEVPASFSWRNGDSLLSKGRCVLLWRHRVGALKHNVDHVTPSGGTVQNAVASSTLFPGTNVRFPSGLLSLIHCTSSELGIVPGAQWGLGKPWRVRNWVLLPPLPEAGRTQTVTPSEFDFMTALWWRSEEWDMLAPAGVGKGDEKQGKPSFRSFPKKDARRPDLTSRCSQHIELKPRMAAERDRFKDLCTEIDKRPLKDTLYSGSYPKKDGGGETALESLLTYSGIRFWIQGFICIPWKTGQAPELYRASGAGQGYHWLEKWVTVQTNLVRKWWKFAIHEVSAS</sequence>
<keyword evidence="2" id="KW-1185">Reference proteome</keyword>
<reference evidence="1" key="1">
    <citation type="submission" date="2022-03" db="EMBL/GenBank/DDBJ databases">
        <title>Genomic analyses of argali, domestic sheep and their hybrids provide insights into chromosomal evolution, heterosis and genetic basis of agronomic traits.</title>
        <authorList>
            <person name="Li M."/>
        </authorList>
    </citation>
    <scope>NUCLEOTIDE SEQUENCE</scope>
    <source>
        <strain evidence="1">F1 hybrid</strain>
    </source>
</reference>
<proteinExistence type="predicted"/>
<organism evidence="1 2">
    <name type="scientific">Ovis ammon polii x Ovis aries</name>
    <dbReference type="NCBI Taxonomy" id="2918886"/>
    <lineage>
        <taxon>Eukaryota</taxon>
        <taxon>Metazoa</taxon>
        <taxon>Chordata</taxon>
        <taxon>Craniata</taxon>
        <taxon>Vertebrata</taxon>
        <taxon>Euteleostomi</taxon>
        <taxon>Mammalia</taxon>
        <taxon>Eutheria</taxon>
        <taxon>Laurasiatheria</taxon>
        <taxon>Artiodactyla</taxon>
        <taxon>Ruminantia</taxon>
        <taxon>Pecora</taxon>
        <taxon>Bovidae</taxon>
        <taxon>Caprinae</taxon>
        <taxon>Ovis</taxon>
    </lineage>
</organism>
<dbReference type="Proteomes" id="UP001057279">
    <property type="component" value="Linkage Group LG14"/>
</dbReference>
<comment type="caution">
    <text evidence="1">The sequence shown here is derived from an EMBL/GenBank/DDBJ whole genome shotgun (WGS) entry which is preliminary data.</text>
</comment>
<accession>A0ACB9UNB9</accession>
<gene>
    <name evidence="1" type="ORF">MJG53_012491</name>
</gene>
<evidence type="ECO:0000313" key="2">
    <source>
        <dbReference type="Proteomes" id="UP001057279"/>
    </source>
</evidence>
<protein>
    <submittedName>
        <fullName evidence="1">Uncharacterized protein</fullName>
    </submittedName>
</protein>